<reference evidence="2 3" key="1">
    <citation type="submission" date="2023-05" db="EMBL/GenBank/DDBJ databases">
        <title>B98-5 Cell Line De Novo Hybrid Assembly: An Optical Mapping Approach.</title>
        <authorList>
            <person name="Kananen K."/>
            <person name="Auerbach J.A."/>
            <person name="Kautto E."/>
            <person name="Blachly J.S."/>
        </authorList>
    </citation>
    <scope>NUCLEOTIDE SEQUENCE [LARGE SCALE GENOMIC DNA]</scope>
    <source>
        <strain evidence="2">B95-8</strain>
        <tissue evidence="2">Cell line</tissue>
    </source>
</reference>
<accession>A0ABQ9W3L6</accession>
<dbReference type="Proteomes" id="UP001266305">
    <property type="component" value="Unassembled WGS sequence"/>
</dbReference>
<evidence type="ECO:0000256" key="1">
    <source>
        <dbReference type="SAM" id="MobiDB-lite"/>
    </source>
</evidence>
<proteinExistence type="predicted"/>
<feature type="region of interest" description="Disordered" evidence="1">
    <location>
        <begin position="1"/>
        <end position="27"/>
    </location>
</feature>
<protein>
    <submittedName>
        <fullName evidence="2">Uncharacterized protein</fullName>
    </submittedName>
</protein>
<evidence type="ECO:0000313" key="2">
    <source>
        <dbReference type="EMBL" id="KAK2115659.1"/>
    </source>
</evidence>
<dbReference type="EMBL" id="JASSZA010000003">
    <property type="protein sequence ID" value="KAK2115659.1"/>
    <property type="molecule type" value="Genomic_DNA"/>
</dbReference>
<name>A0ABQ9W3L6_SAGOE</name>
<keyword evidence="3" id="KW-1185">Reference proteome</keyword>
<organism evidence="2 3">
    <name type="scientific">Saguinus oedipus</name>
    <name type="common">Cotton-top tamarin</name>
    <name type="synonym">Oedipomidas oedipus</name>
    <dbReference type="NCBI Taxonomy" id="9490"/>
    <lineage>
        <taxon>Eukaryota</taxon>
        <taxon>Metazoa</taxon>
        <taxon>Chordata</taxon>
        <taxon>Craniata</taxon>
        <taxon>Vertebrata</taxon>
        <taxon>Euteleostomi</taxon>
        <taxon>Mammalia</taxon>
        <taxon>Eutheria</taxon>
        <taxon>Euarchontoglires</taxon>
        <taxon>Primates</taxon>
        <taxon>Haplorrhini</taxon>
        <taxon>Platyrrhini</taxon>
        <taxon>Cebidae</taxon>
        <taxon>Callitrichinae</taxon>
        <taxon>Saguinus</taxon>
    </lineage>
</organism>
<gene>
    <name evidence="2" type="ORF">P7K49_006285</name>
</gene>
<evidence type="ECO:0000313" key="3">
    <source>
        <dbReference type="Proteomes" id="UP001266305"/>
    </source>
</evidence>
<feature type="compositionally biased region" description="Low complexity" evidence="1">
    <location>
        <begin position="16"/>
        <end position="27"/>
    </location>
</feature>
<comment type="caution">
    <text evidence="2">The sequence shown here is derived from an EMBL/GenBank/DDBJ whole genome shotgun (WGS) entry which is preliminary data.</text>
</comment>
<sequence>MWETRTPRGTPGHRGAGPAAAGQEVARAAATQHLQSLLAAELLTGRREVHSHLVFL</sequence>